<dbReference type="InterPro" id="IPR047262">
    <property type="entry name" value="PRX-like1"/>
</dbReference>
<dbReference type="Proteomes" id="UP000727962">
    <property type="component" value="Unassembled WGS sequence"/>
</dbReference>
<reference evidence="2" key="1">
    <citation type="submission" date="2020-07" db="EMBL/GenBank/DDBJ databases">
        <title>Huge and variable diversity of episymbiotic CPR bacteria and DPANN archaea in groundwater ecosystems.</title>
        <authorList>
            <person name="He C.Y."/>
            <person name="Keren R."/>
            <person name="Whittaker M."/>
            <person name="Farag I.F."/>
            <person name="Doudna J."/>
            <person name="Cate J.H.D."/>
            <person name="Banfield J.F."/>
        </authorList>
    </citation>
    <scope>NUCLEOTIDE SEQUENCE</scope>
    <source>
        <strain evidence="2">NC_groundwater_17_Pr7_B-0.1um_64_12</strain>
    </source>
</reference>
<dbReference type="PROSITE" id="PS51352">
    <property type="entry name" value="THIOREDOXIN_2"/>
    <property type="match status" value="1"/>
</dbReference>
<gene>
    <name evidence="2" type="ORF">HYR64_08890</name>
</gene>
<organism evidence="2 3">
    <name type="scientific">Fimbriimonas ginsengisoli</name>
    <dbReference type="NCBI Taxonomy" id="1005039"/>
    <lineage>
        <taxon>Bacteria</taxon>
        <taxon>Bacillati</taxon>
        <taxon>Armatimonadota</taxon>
        <taxon>Fimbriimonadia</taxon>
        <taxon>Fimbriimonadales</taxon>
        <taxon>Fimbriimonadaceae</taxon>
        <taxon>Fimbriimonas</taxon>
    </lineage>
</organism>
<dbReference type="EMBL" id="JACOSL010000056">
    <property type="protein sequence ID" value="MBI1757206.1"/>
    <property type="molecule type" value="Genomic_DNA"/>
</dbReference>
<name>A0A931LWP7_FIMGI</name>
<evidence type="ECO:0000313" key="3">
    <source>
        <dbReference type="Proteomes" id="UP000727962"/>
    </source>
</evidence>
<dbReference type="SUPFAM" id="SSF52833">
    <property type="entry name" value="Thioredoxin-like"/>
    <property type="match status" value="1"/>
</dbReference>
<dbReference type="InterPro" id="IPR036249">
    <property type="entry name" value="Thioredoxin-like_sf"/>
</dbReference>
<evidence type="ECO:0000313" key="2">
    <source>
        <dbReference type="EMBL" id="MBI1757206.1"/>
    </source>
</evidence>
<comment type="caution">
    <text evidence="2">The sequence shown here is derived from an EMBL/GenBank/DDBJ whole genome shotgun (WGS) entry which is preliminary data.</text>
</comment>
<evidence type="ECO:0000259" key="1">
    <source>
        <dbReference type="PROSITE" id="PS51352"/>
    </source>
</evidence>
<dbReference type="PANTHER" id="PTHR43640:SF1">
    <property type="entry name" value="THIOREDOXIN-DEPENDENT PEROXIREDOXIN"/>
    <property type="match status" value="1"/>
</dbReference>
<sequence>MAINWLLPLLALVGASGSQVRLASPDGTTRLLPEGRGLECFVFVLRDCPNANQAAPEMERIAKAYAAKGVRFWIVFEDPDVGEASAARHMREFGLSWGAVLDPEHRLARKVGARASPEASVFRRGGLAYRGRIDDRFVSPGQLRAQITHRDLREALDAVLAGHKPARARTQAIGCVLPRS</sequence>
<protein>
    <recommendedName>
        <fullName evidence="1">Thioredoxin domain-containing protein</fullName>
    </recommendedName>
</protein>
<dbReference type="AlphaFoldDB" id="A0A931LWP7"/>
<dbReference type="InterPro" id="IPR013766">
    <property type="entry name" value="Thioredoxin_domain"/>
</dbReference>
<feature type="domain" description="Thioredoxin" evidence="1">
    <location>
        <begin position="1"/>
        <end position="161"/>
    </location>
</feature>
<accession>A0A931LWP7</accession>
<proteinExistence type="predicted"/>
<dbReference type="PANTHER" id="PTHR43640">
    <property type="entry name" value="OS07G0260300 PROTEIN"/>
    <property type="match status" value="1"/>
</dbReference>
<dbReference type="Gene3D" id="3.40.30.10">
    <property type="entry name" value="Glutaredoxin"/>
    <property type="match status" value="1"/>
</dbReference>